<dbReference type="InterPro" id="IPR010285">
    <property type="entry name" value="DNA_helicase_pif1-like_DEAD"/>
</dbReference>
<name>A0A9D5A3L4_PEA</name>
<evidence type="ECO:0000313" key="5">
    <source>
        <dbReference type="Proteomes" id="UP001058974"/>
    </source>
</evidence>
<dbReference type="Proteomes" id="UP001058974">
    <property type="component" value="Chromosome 7"/>
</dbReference>
<keyword evidence="1" id="KW-0233">DNA recombination</keyword>
<evidence type="ECO:0000256" key="1">
    <source>
        <dbReference type="RuleBase" id="RU363044"/>
    </source>
</evidence>
<dbReference type="GO" id="GO:0016787">
    <property type="term" value="F:hydrolase activity"/>
    <property type="evidence" value="ECO:0007669"/>
    <property type="project" value="UniProtKB-KW"/>
</dbReference>
<dbReference type="InterPro" id="IPR025476">
    <property type="entry name" value="Helitron_helicase-like"/>
</dbReference>
<evidence type="ECO:0000259" key="3">
    <source>
        <dbReference type="Pfam" id="PF14214"/>
    </source>
</evidence>
<evidence type="ECO:0000313" key="4">
    <source>
        <dbReference type="EMBL" id="KAI5391760.1"/>
    </source>
</evidence>
<feature type="domain" description="DNA helicase Pif1-like DEAD-box helicase" evidence="2">
    <location>
        <begin position="768"/>
        <end position="827"/>
    </location>
</feature>
<reference evidence="4 5" key="1">
    <citation type="journal article" date="2022" name="Nat. Genet.">
        <title>Improved pea reference genome and pan-genome highlight genomic features and evolutionary characteristics.</title>
        <authorList>
            <person name="Yang T."/>
            <person name="Liu R."/>
            <person name="Luo Y."/>
            <person name="Hu S."/>
            <person name="Wang D."/>
            <person name="Wang C."/>
            <person name="Pandey M.K."/>
            <person name="Ge S."/>
            <person name="Xu Q."/>
            <person name="Li N."/>
            <person name="Li G."/>
            <person name="Huang Y."/>
            <person name="Saxena R.K."/>
            <person name="Ji Y."/>
            <person name="Li M."/>
            <person name="Yan X."/>
            <person name="He Y."/>
            <person name="Liu Y."/>
            <person name="Wang X."/>
            <person name="Xiang C."/>
            <person name="Varshney R.K."/>
            <person name="Ding H."/>
            <person name="Gao S."/>
            <person name="Zong X."/>
        </authorList>
    </citation>
    <scope>NUCLEOTIDE SEQUENCE [LARGE SCALE GENOMIC DNA]</scope>
    <source>
        <strain evidence="4 5">cv. Zhongwan 6</strain>
    </source>
</reference>
<keyword evidence="1" id="KW-0234">DNA repair</keyword>
<dbReference type="GO" id="GO:0000723">
    <property type="term" value="P:telomere maintenance"/>
    <property type="evidence" value="ECO:0007669"/>
    <property type="project" value="InterPro"/>
</dbReference>
<dbReference type="FunFam" id="3.40.50.300:FF:002884">
    <property type="entry name" value="ATP-dependent DNA helicase"/>
    <property type="match status" value="1"/>
</dbReference>
<dbReference type="Pfam" id="PF05970">
    <property type="entry name" value="PIF1"/>
    <property type="match status" value="1"/>
</dbReference>
<feature type="domain" description="Helitron helicase-like" evidence="3">
    <location>
        <begin position="239"/>
        <end position="341"/>
    </location>
</feature>
<comment type="cofactor">
    <cofactor evidence="1">
        <name>Mg(2+)</name>
        <dbReference type="ChEBI" id="CHEBI:18420"/>
    </cofactor>
</comment>
<keyword evidence="5" id="KW-1185">Reference proteome</keyword>
<keyword evidence="1" id="KW-0067">ATP-binding</keyword>
<dbReference type="GO" id="GO:0005524">
    <property type="term" value="F:ATP binding"/>
    <property type="evidence" value="ECO:0007669"/>
    <property type="project" value="UniProtKB-KW"/>
</dbReference>
<proteinExistence type="inferred from homology"/>
<dbReference type="InterPro" id="IPR027417">
    <property type="entry name" value="P-loop_NTPase"/>
</dbReference>
<keyword evidence="1" id="KW-0347">Helicase</keyword>
<dbReference type="Pfam" id="PF14214">
    <property type="entry name" value="Helitron_like_N"/>
    <property type="match status" value="1"/>
</dbReference>
<dbReference type="AlphaFoldDB" id="A0A9D5A3L4"/>
<dbReference type="SUPFAM" id="SSF52540">
    <property type="entry name" value="P-loop containing nucleoside triphosphate hydrolases"/>
    <property type="match status" value="2"/>
</dbReference>
<evidence type="ECO:0000259" key="2">
    <source>
        <dbReference type="Pfam" id="PF05970"/>
    </source>
</evidence>
<keyword evidence="1" id="KW-0547">Nucleotide-binding</keyword>
<sequence>MCYKGGKVTISQVPAPDELLQLFLDSSTEGRHFRQHIRSYNHIMSFTSLGVHVDESLVATGRGIYTFRAQGAIYHKIGGFHPNQGSRPRYLQLYIYDTDHELQNRMRENPILNQAVMYKLQKLLHQCNPFVIMFRQLALEPNIEQCRLLIKEHPSNQPQYSLPSASQVAAIVIGGGDEDIIERGRDINVINCDGKLTKVQETMGYYDPLQYPILLTFGTYGWDIETKTIVGKNVTCREYYSYVLQIRRNDQSVLLKSGRLLQQYVVDNYVKIETKRLRWIRRNQNNIRSEVYQGLQDALHDGENNADNVGQRTILPSSFIGSKRDMTQRCQDGMAIVLNNGRVKSYMYVTEFQKRGLPHVHMLLILDTDDKLQEPEEYDSVVKAEIPRHESEPELYEAVLKHMIHGPCGVLNQSSQCMKNGHCKKRYPKDFCEETRQGNDSYPEYMRRFSDPIFLNRNKSVDNRWVVPYNPWLLLKYDCHINVEICSNIKSIKYLYKYVYKGPDRVAMEVHRGTSMDEIQQYVDARWICAPEALWKIFKFTLYKLYPSVERLQIHLPNHHQVRFYKHQRITDVLNDNQNAVTMLTEFFALNQMDPYARNYLYREIPEHYCWLKGVKKWQRRRTNRKVIGRIYTVSPSEVEDWGLLESDNSIRECMLEASNMRMPYALRRLFVTILIFCEPTDVRGLFNEFYPYMVEDYQMTNIVVGNNFEDMLLRELRDLLLLHGKLIKNYDLPILTMETNEVGGVPTIIQEELSVQIPDEDIQSVEKLNNDQMSAYNTIMNAIHQKQSQFFVVDGPGGTSKTFLYRTIMANLRRNSQIVLATTSSGHNVGKRAFLPRIKVKTTDDAGLPFVLIRKQFPVKLSFAITINKSQGQTIPNVGIYLPRHVFSHGQLYVALSRVKREIFMSSVR</sequence>
<dbReference type="CDD" id="cd18809">
    <property type="entry name" value="SF1_C_RecD"/>
    <property type="match status" value="1"/>
</dbReference>
<gene>
    <name evidence="4" type="ORF">KIW84_076536</name>
</gene>
<accession>A0A9D5A3L4</accession>
<protein>
    <recommendedName>
        <fullName evidence="1">ATP-dependent DNA helicase</fullName>
        <ecNumber evidence="1">5.6.2.3</ecNumber>
    </recommendedName>
</protein>
<comment type="catalytic activity">
    <reaction evidence="1">
        <text>ATP + H2O = ADP + phosphate + H(+)</text>
        <dbReference type="Rhea" id="RHEA:13065"/>
        <dbReference type="ChEBI" id="CHEBI:15377"/>
        <dbReference type="ChEBI" id="CHEBI:15378"/>
        <dbReference type="ChEBI" id="CHEBI:30616"/>
        <dbReference type="ChEBI" id="CHEBI:43474"/>
        <dbReference type="ChEBI" id="CHEBI:456216"/>
        <dbReference type="EC" id="5.6.2.3"/>
    </reaction>
</comment>
<dbReference type="GO" id="GO:0006310">
    <property type="term" value="P:DNA recombination"/>
    <property type="evidence" value="ECO:0007669"/>
    <property type="project" value="UniProtKB-KW"/>
</dbReference>
<keyword evidence="1" id="KW-0378">Hydrolase</keyword>
<organism evidence="4 5">
    <name type="scientific">Pisum sativum</name>
    <name type="common">Garden pea</name>
    <name type="synonym">Lathyrus oleraceus</name>
    <dbReference type="NCBI Taxonomy" id="3888"/>
    <lineage>
        <taxon>Eukaryota</taxon>
        <taxon>Viridiplantae</taxon>
        <taxon>Streptophyta</taxon>
        <taxon>Embryophyta</taxon>
        <taxon>Tracheophyta</taxon>
        <taxon>Spermatophyta</taxon>
        <taxon>Magnoliopsida</taxon>
        <taxon>eudicotyledons</taxon>
        <taxon>Gunneridae</taxon>
        <taxon>Pentapetalae</taxon>
        <taxon>rosids</taxon>
        <taxon>fabids</taxon>
        <taxon>Fabales</taxon>
        <taxon>Fabaceae</taxon>
        <taxon>Papilionoideae</taxon>
        <taxon>50 kb inversion clade</taxon>
        <taxon>NPAAA clade</taxon>
        <taxon>Hologalegina</taxon>
        <taxon>IRL clade</taxon>
        <taxon>Fabeae</taxon>
        <taxon>Lathyrus</taxon>
    </lineage>
</organism>
<dbReference type="PANTHER" id="PTHR10492:SF94">
    <property type="entry name" value="ATP-DEPENDENT DNA HELICASE"/>
    <property type="match status" value="1"/>
</dbReference>
<dbReference type="GO" id="GO:0043139">
    <property type="term" value="F:5'-3' DNA helicase activity"/>
    <property type="evidence" value="ECO:0007669"/>
    <property type="project" value="UniProtKB-EC"/>
</dbReference>
<dbReference type="GO" id="GO:0006281">
    <property type="term" value="P:DNA repair"/>
    <property type="evidence" value="ECO:0007669"/>
    <property type="project" value="UniProtKB-KW"/>
</dbReference>
<comment type="caution">
    <text evidence="4">The sequence shown here is derived from an EMBL/GenBank/DDBJ whole genome shotgun (WGS) entry which is preliminary data.</text>
</comment>
<dbReference type="EMBL" id="JAMSHJ010000007">
    <property type="protein sequence ID" value="KAI5391760.1"/>
    <property type="molecule type" value="Genomic_DNA"/>
</dbReference>
<keyword evidence="1" id="KW-0227">DNA damage</keyword>
<dbReference type="EC" id="5.6.2.3" evidence="1"/>
<dbReference type="PANTHER" id="PTHR10492">
    <property type="match status" value="1"/>
</dbReference>
<dbReference type="Gramene" id="Psat07G0653600-T1">
    <property type="protein sequence ID" value="KAI5391760.1"/>
    <property type="gene ID" value="KIW84_076536"/>
</dbReference>
<comment type="similarity">
    <text evidence="1">Belongs to the helicase family.</text>
</comment>
<dbReference type="Gene3D" id="3.40.50.300">
    <property type="entry name" value="P-loop containing nucleotide triphosphate hydrolases"/>
    <property type="match status" value="2"/>
</dbReference>